<evidence type="ECO:0000256" key="1">
    <source>
        <dbReference type="ARBA" id="ARBA00022729"/>
    </source>
</evidence>
<dbReference type="EMBL" id="SRLE01000012">
    <property type="protein sequence ID" value="TGD71870.1"/>
    <property type="molecule type" value="Genomic_DNA"/>
</dbReference>
<feature type="signal peptide" evidence="2">
    <location>
        <begin position="1"/>
        <end position="21"/>
    </location>
</feature>
<dbReference type="OrthoDB" id="9808948at2"/>
<dbReference type="GO" id="GO:0015159">
    <property type="term" value="F:polysaccharide transmembrane transporter activity"/>
    <property type="evidence" value="ECO:0007669"/>
    <property type="project" value="InterPro"/>
</dbReference>
<dbReference type="RefSeq" id="WP_135445914.1">
    <property type="nucleotide sequence ID" value="NZ_SRLE01000012.1"/>
</dbReference>
<comment type="caution">
    <text evidence="5">The sequence shown here is derived from an EMBL/GenBank/DDBJ whole genome shotgun (WGS) entry which is preliminary data.</text>
</comment>
<evidence type="ECO:0000313" key="5">
    <source>
        <dbReference type="EMBL" id="TGD71870.1"/>
    </source>
</evidence>
<evidence type="ECO:0000256" key="2">
    <source>
        <dbReference type="SAM" id="SignalP"/>
    </source>
</evidence>
<dbReference type="Gene3D" id="3.30.1950.10">
    <property type="entry name" value="wza like domain"/>
    <property type="match status" value="1"/>
</dbReference>
<accession>A0A4Z0LX95</accession>
<name>A0A4Z0LX95_9GAMM</name>
<keyword evidence="1 2" id="KW-0732">Signal</keyword>
<proteinExistence type="predicted"/>
<feature type="domain" description="Soluble ligand binding" evidence="4">
    <location>
        <begin position="104"/>
        <end position="155"/>
    </location>
</feature>
<reference evidence="5 6" key="1">
    <citation type="submission" date="2019-04" db="EMBL/GenBank/DDBJ databases">
        <title>Taxonomy of novel Haliea sp. from mangrove soil of West Coast of India.</title>
        <authorList>
            <person name="Verma A."/>
            <person name="Kumar P."/>
            <person name="Krishnamurthi S."/>
        </authorList>
    </citation>
    <scope>NUCLEOTIDE SEQUENCE [LARGE SCALE GENOMIC DNA]</scope>
    <source>
        <strain evidence="5 6">SAOS-164</strain>
    </source>
</reference>
<organism evidence="5 6">
    <name type="scientific">Mangrovimicrobium sediminis</name>
    <dbReference type="NCBI Taxonomy" id="2562682"/>
    <lineage>
        <taxon>Bacteria</taxon>
        <taxon>Pseudomonadati</taxon>
        <taxon>Pseudomonadota</taxon>
        <taxon>Gammaproteobacteria</taxon>
        <taxon>Cellvibrionales</taxon>
        <taxon>Halieaceae</taxon>
        <taxon>Mangrovimicrobium</taxon>
    </lineage>
</organism>
<dbReference type="InterPro" id="IPR019554">
    <property type="entry name" value="Soluble_ligand-bd"/>
</dbReference>
<gene>
    <name evidence="5" type="ORF">E4634_17320</name>
</gene>
<feature type="domain" description="Polysaccharide export protein N-terminal" evidence="3">
    <location>
        <begin position="22"/>
        <end position="97"/>
    </location>
</feature>
<dbReference type="Proteomes" id="UP000298050">
    <property type="component" value="Unassembled WGS sequence"/>
</dbReference>
<evidence type="ECO:0000259" key="3">
    <source>
        <dbReference type="Pfam" id="PF02563"/>
    </source>
</evidence>
<keyword evidence="6" id="KW-1185">Reference proteome</keyword>
<dbReference type="InterPro" id="IPR049712">
    <property type="entry name" value="Poly_export"/>
</dbReference>
<dbReference type="InterPro" id="IPR003715">
    <property type="entry name" value="Poly_export_N"/>
</dbReference>
<dbReference type="PANTHER" id="PTHR33619:SF3">
    <property type="entry name" value="POLYSACCHARIDE EXPORT PROTEIN GFCE-RELATED"/>
    <property type="match status" value="1"/>
</dbReference>
<dbReference type="AlphaFoldDB" id="A0A4Z0LX95"/>
<dbReference type="Pfam" id="PF02563">
    <property type="entry name" value="Poly_export"/>
    <property type="match status" value="1"/>
</dbReference>
<sequence>MKTLRTLVVAALALLSLAAQAQTAGNYKINPGDILEVYVWNEEDLTRQVRVRPDGFISLPLAGEVQAGGKTPAEVTTALGKALGKYLNDAPVITVSLVDLQGNIVYVLGKVNRPGAFTVSTPVDVTQALAWAGGLNSFADEGDIQILRRGSDGNQVSLEFDYGAVKNGEDLKSNILLRSGDVVVVP</sequence>
<dbReference type="Gene3D" id="3.10.560.10">
    <property type="entry name" value="Outer membrane lipoprotein wza domain like"/>
    <property type="match status" value="1"/>
</dbReference>
<feature type="chain" id="PRO_5021463830" evidence="2">
    <location>
        <begin position="22"/>
        <end position="186"/>
    </location>
</feature>
<evidence type="ECO:0000313" key="6">
    <source>
        <dbReference type="Proteomes" id="UP000298050"/>
    </source>
</evidence>
<dbReference type="PANTHER" id="PTHR33619">
    <property type="entry name" value="POLYSACCHARIDE EXPORT PROTEIN GFCE-RELATED"/>
    <property type="match status" value="1"/>
</dbReference>
<dbReference type="Pfam" id="PF10531">
    <property type="entry name" value="SLBB"/>
    <property type="match status" value="1"/>
</dbReference>
<protein>
    <submittedName>
        <fullName evidence="5">Polysaccharide export protein</fullName>
    </submittedName>
</protein>
<evidence type="ECO:0000259" key="4">
    <source>
        <dbReference type="Pfam" id="PF10531"/>
    </source>
</evidence>